<organism evidence="1 2">
    <name type="scientific">Floridaenema flaviceps BLCC-F50</name>
    <dbReference type="NCBI Taxonomy" id="3153642"/>
    <lineage>
        <taxon>Bacteria</taxon>
        <taxon>Bacillati</taxon>
        <taxon>Cyanobacteriota</taxon>
        <taxon>Cyanophyceae</taxon>
        <taxon>Oscillatoriophycideae</taxon>
        <taxon>Aerosakkonematales</taxon>
        <taxon>Aerosakkonemataceae</taxon>
        <taxon>Floridanema</taxon>
        <taxon>Floridanema flaviceps</taxon>
    </lineage>
</organism>
<accession>A0ABV4XT81</accession>
<gene>
    <name evidence="1" type="ORF">ACE1CI_17250</name>
</gene>
<evidence type="ECO:0000313" key="2">
    <source>
        <dbReference type="Proteomes" id="UP001576784"/>
    </source>
</evidence>
<dbReference type="Proteomes" id="UP001576784">
    <property type="component" value="Unassembled WGS sequence"/>
</dbReference>
<comment type="caution">
    <text evidence="1">The sequence shown here is derived from an EMBL/GenBank/DDBJ whole genome shotgun (WGS) entry which is preliminary data.</text>
</comment>
<keyword evidence="2" id="KW-1185">Reference proteome</keyword>
<sequence>MRSDRLRQNQSDRKSFRFTETVINCDRIPVFWSSTKHWSLD</sequence>
<dbReference type="RefSeq" id="WP_413264302.1">
    <property type="nucleotide sequence ID" value="NZ_JBHFNR010000121.1"/>
</dbReference>
<reference evidence="1 2" key="1">
    <citation type="submission" date="2024-09" db="EMBL/GenBank/DDBJ databases">
        <title>Floridaenema gen nov. (Aerosakkonemataceae, Aerosakkonematales ord. nov., Cyanobacteria) from benthic tropical and subtropical fresh waters, with the description of four new species.</title>
        <authorList>
            <person name="Moretto J.A."/>
            <person name="Berthold D.E."/>
            <person name="Lefler F.W."/>
            <person name="Huang I.-S."/>
            <person name="Laughinghouse H. IV."/>
        </authorList>
    </citation>
    <scope>NUCLEOTIDE SEQUENCE [LARGE SCALE GENOMIC DNA]</scope>
    <source>
        <strain evidence="1 2">BLCC-F50</strain>
    </source>
</reference>
<protein>
    <submittedName>
        <fullName evidence="1">Uncharacterized protein</fullName>
    </submittedName>
</protein>
<proteinExistence type="predicted"/>
<dbReference type="EMBL" id="JBHFNR010000121">
    <property type="protein sequence ID" value="MFB2894657.1"/>
    <property type="molecule type" value="Genomic_DNA"/>
</dbReference>
<evidence type="ECO:0000313" key="1">
    <source>
        <dbReference type="EMBL" id="MFB2894657.1"/>
    </source>
</evidence>
<name>A0ABV4XT81_9CYAN</name>